<dbReference type="EMBL" id="BAAFJT010000040">
    <property type="protein sequence ID" value="GAB0205875.1"/>
    <property type="molecule type" value="Genomic_DNA"/>
</dbReference>
<evidence type="ECO:0008006" key="4">
    <source>
        <dbReference type="Google" id="ProtNLM"/>
    </source>
</evidence>
<keyword evidence="3" id="KW-1185">Reference proteome</keyword>
<proteinExistence type="predicted"/>
<sequence>MIASLLLLATLFPIQARMLLATLATLLAHIQLAIDQYPQVLFCRAAFQTLFPKPVALPEVVVTQVQDPALCLIEPCRCKATLGCLSKVTSNRRGFYRVGESKYHITIFKSSKKEHLALWGATGQSISTQTLGSDLDDRAECTLRNITDNTKLGQVADRPKDHAAIQRDLNRLES</sequence>
<feature type="signal peptide" evidence="1">
    <location>
        <begin position="1"/>
        <end position="16"/>
    </location>
</feature>
<evidence type="ECO:0000313" key="3">
    <source>
        <dbReference type="Proteomes" id="UP001623348"/>
    </source>
</evidence>
<organism evidence="2 3">
    <name type="scientific">Grus japonensis</name>
    <name type="common">Japanese crane</name>
    <name type="synonym">Red-crowned crane</name>
    <dbReference type="NCBI Taxonomy" id="30415"/>
    <lineage>
        <taxon>Eukaryota</taxon>
        <taxon>Metazoa</taxon>
        <taxon>Chordata</taxon>
        <taxon>Craniata</taxon>
        <taxon>Vertebrata</taxon>
        <taxon>Euteleostomi</taxon>
        <taxon>Archelosauria</taxon>
        <taxon>Archosauria</taxon>
        <taxon>Dinosauria</taxon>
        <taxon>Saurischia</taxon>
        <taxon>Theropoda</taxon>
        <taxon>Coelurosauria</taxon>
        <taxon>Aves</taxon>
        <taxon>Neognathae</taxon>
        <taxon>Neoaves</taxon>
        <taxon>Gruiformes</taxon>
        <taxon>Gruidae</taxon>
        <taxon>Grus</taxon>
    </lineage>
</organism>
<feature type="chain" id="PRO_5044863557" description="Secreted protein" evidence="1">
    <location>
        <begin position="17"/>
        <end position="174"/>
    </location>
</feature>
<evidence type="ECO:0000313" key="2">
    <source>
        <dbReference type="EMBL" id="GAB0205875.1"/>
    </source>
</evidence>
<keyword evidence="1" id="KW-0732">Signal</keyword>
<evidence type="ECO:0000256" key="1">
    <source>
        <dbReference type="SAM" id="SignalP"/>
    </source>
</evidence>
<reference evidence="2 3" key="1">
    <citation type="submission" date="2024-06" db="EMBL/GenBank/DDBJ databases">
        <title>The draft genome of Grus japonensis, version 3.</title>
        <authorList>
            <person name="Nabeshima K."/>
            <person name="Suzuki S."/>
            <person name="Onuma M."/>
        </authorList>
    </citation>
    <scope>NUCLEOTIDE SEQUENCE [LARGE SCALE GENOMIC DNA]</scope>
    <source>
        <strain evidence="2 3">451A</strain>
    </source>
</reference>
<dbReference type="AlphaFoldDB" id="A0ABC9Y9B1"/>
<dbReference type="Proteomes" id="UP001623348">
    <property type="component" value="Unassembled WGS sequence"/>
</dbReference>
<protein>
    <recommendedName>
        <fullName evidence="4">Secreted protein</fullName>
    </recommendedName>
</protein>
<comment type="caution">
    <text evidence="2">The sequence shown here is derived from an EMBL/GenBank/DDBJ whole genome shotgun (WGS) entry which is preliminary data.</text>
</comment>
<gene>
    <name evidence="2" type="ORF">GRJ2_003053100</name>
</gene>
<accession>A0ABC9Y9B1</accession>
<name>A0ABC9Y9B1_GRUJA</name>